<evidence type="ECO:0000313" key="2">
    <source>
        <dbReference type="EMBL" id="DAB41708.1"/>
    </source>
</evidence>
<reference evidence="2" key="1">
    <citation type="journal article" date="2017" name="BMC Genomics">
        <title>Comparative genomic identification and validation of ?-defensin genes in the Ovis aries genome.</title>
        <authorList>
            <person name="Hall T.J."/>
            <person name="McQuillan C."/>
            <person name="Finlay E.K."/>
            <person name="O'Farrelly C."/>
            <person name="Fair S."/>
            <person name="Meade K.G."/>
        </authorList>
    </citation>
    <scope>NUCLEOTIDE SEQUENCE</scope>
</reference>
<dbReference type="AlphaFoldDB" id="A0A2U9ZY33"/>
<proteinExistence type="predicted"/>
<name>A0A2U9ZY33_SHEEP</name>
<keyword evidence="1" id="KW-0732">Signal</keyword>
<feature type="signal peptide" evidence="1">
    <location>
        <begin position="1"/>
        <end position="19"/>
    </location>
</feature>
<feature type="chain" id="PRO_5016074174" evidence="1">
    <location>
        <begin position="20"/>
        <end position="73"/>
    </location>
</feature>
<accession>A0A2U9ZY33</accession>
<organism evidence="2">
    <name type="scientific">Ovis aries</name>
    <name type="common">Sheep</name>
    <dbReference type="NCBI Taxonomy" id="9940"/>
    <lineage>
        <taxon>Eukaryota</taxon>
        <taxon>Metazoa</taxon>
        <taxon>Chordata</taxon>
        <taxon>Craniata</taxon>
        <taxon>Vertebrata</taxon>
        <taxon>Euteleostomi</taxon>
        <taxon>Mammalia</taxon>
        <taxon>Eutheria</taxon>
        <taxon>Laurasiatheria</taxon>
        <taxon>Artiodactyla</taxon>
        <taxon>Ruminantia</taxon>
        <taxon>Pecora</taxon>
        <taxon>Bovidae</taxon>
        <taxon>Caprinae</taxon>
        <taxon>Ovis</taxon>
    </lineage>
</organism>
<protein>
    <submittedName>
        <fullName evidence="2">Beta defensin OBD110</fullName>
    </submittedName>
</protein>
<evidence type="ECO:0000256" key="1">
    <source>
        <dbReference type="SAM" id="SignalP"/>
    </source>
</evidence>
<dbReference type="EMBL" id="BK010297">
    <property type="protein sequence ID" value="DAB41708.1"/>
    <property type="molecule type" value="Genomic_DNA"/>
</dbReference>
<sequence>MKIHLFFFILLFGVTILPGNIEMMSFLIAARSELEPKYRFERCQEVKGICKPFCDDIEYDYGYCIKWRNQCCI</sequence>